<keyword evidence="2" id="KW-1185">Reference proteome</keyword>
<dbReference type="EMBL" id="MUJZ01037278">
    <property type="protein sequence ID" value="OTF76482.1"/>
    <property type="molecule type" value="Genomic_DNA"/>
</dbReference>
<sequence length="59" mass="6890">MATHSHCRIVNPDTIRSVLRRGQIGDWFLIDLIAKNIDPLNFRELLIDLEVKLEMDKES</sequence>
<organism evidence="1 2">
    <name type="scientific">Euroglyphus maynei</name>
    <name type="common">Mayne's house dust mite</name>
    <dbReference type="NCBI Taxonomy" id="6958"/>
    <lineage>
        <taxon>Eukaryota</taxon>
        <taxon>Metazoa</taxon>
        <taxon>Ecdysozoa</taxon>
        <taxon>Arthropoda</taxon>
        <taxon>Chelicerata</taxon>
        <taxon>Arachnida</taxon>
        <taxon>Acari</taxon>
        <taxon>Acariformes</taxon>
        <taxon>Sarcoptiformes</taxon>
        <taxon>Astigmata</taxon>
        <taxon>Psoroptidia</taxon>
        <taxon>Analgoidea</taxon>
        <taxon>Pyroglyphidae</taxon>
        <taxon>Pyroglyphinae</taxon>
        <taxon>Euroglyphus</taxon>
    </lineage>
</organism>
<comment type="caution">
    <text evidence="1">The sequence shown here is derived from an EMBL/GenBank/DDBJ whole genome shotgun (WGS) entry which is preliminary data.</text>
</comment>
<accession>A0A1Y3B6N2</accession>
<dbReference type="Proteomes" id="UP000194236">
    <property type="component" value="Unassembled WGS sequence"/>
</dbReference>
<name>A0A1Y3B6N2_EURMA</name>
<evidence type="ECO:0000313" key="2">
    <source>
        <dbReference type="Proteomes" id="UP000194236"/>
    </source>
</evidence>
<evidence type="ECO:0000313" key="1">
    <source>
        <dbReference type="EMBL" id="OTF76482.1"/>
    </source>
</evidence>
<proteinExistence type="predicted"/>
<dbReference type="OrthoDB" id="6425542at2759"/>
<gene>
    <name evidence="1" type="ORF">BLA29_014682</name>
</gene>
<protein>
    <submittedName>
        <fullName evidence="1">Uncharacterized protein</fullName>
    </submittedName>
</protein>
<reference evidence="1 2" key="1">
    <citation type="submission" date="2017-03" db="EMBL/GenBank/DDBJ databases">
        <title>Genome Survey of Euroglyphus maynei.</title>
        <authorList>
            <person name="Arlian L.G."/>
            <person name="Morgan M.S."/>
            <person name="Rider S.D."/>
        </authorList>
    </citation>
    <scope>NUCLEOTIDE SEQUENCE [LARGE SCALE GENOMIC DNA]</scope>
    <source>
        <strain evidence="1">Arlian Lab</strain>
        <tissue evidence="1">Whole body</tissue>
    </source>
</reference>
<dbReference type="AlphaFoldDB" id="A0A1Y3B6N2"/>